<keyword evidence="3 5" id="KW-0012">Acyltransferase</keyword>
<keyword evidence="2 5" id="KW-0808">Transferase</keyword>
<accession>A0A3D8MAG8</accession>
<dbReference type="InterPro" id="IPR002123">
    <property type="entry name" value="Plipid/glycerol_acylTrfase"/>
</dbReference>
<organism evidence="5 6">
    <name type="scientific">Alteromonas aestuariivivens</name>
    <dbReference type="NCBI Taxonomy" id="1938339"/>
    <lineage>
        <taxon>Bacteria</taxon>
        <taxon>Pseudomonadati</taxon>
        <taxon>Pseudomonadota</taxon>
        <taxon>Gammaproteobacteria</taxon>
        <taxon>Alteromonadales</taxon>
        <taxon>Alteromonadaceae</taxon>
        <taxon>Alteromonas/Salinimonas group</taxon>
        <taxon>Alteromonas</taxon>
    </lineage>
</organism>
<dbReference type="GO" id="GO:0006654">
    <property type="term" value="P:phosphatidic acid biosynthetic process"/>
    <property type="evidence" value="ECO:0007669"/>
    <property type="project" value="TreeGrafter"/>
</dbReference>
<dbReference type="EMBL" id="QRHA01000003">
    <property type="protein sequence ID" value="RDV27354.1"/>
    <property type="molecule type" value="Genomic_DNA"/>
</dbReference>
<dbReference type="PANTHER" id="PTHR10434">
    <property type="entry name" value="1-ACYL-SN-GLYCEROL-3-PHOSPHATE ACYLTRANSFERASE"/>
    <property type="match status" value="1"/>
</dbReference>
<dbReference type="Proteomes" id="UP000256561">
    <property type="component" value="Unassembled WGS sequence"/>
</dbReference>
<feature type="domain" description="Phospholipid/glycerol acyltransferase" evidence="4">
    <location>
        <begin position="51"/>
        <end position="163"/>
    </location>
</feature>
<dbReference type="RefSeq" id="WP_115592257.1">
    <property type="nucleotide sequence ID" value="NZ_QRHA01000003.1"/>
</dbReference>
<dbReference type="OrthoDB" id="9796839at2"/>
<evidence type="ECO:0000256" key="1">
    <source>
        <dbReference type="ARBA" id="ARBA00005189"/>
    </source>
</evidence>
<dbReference type="SMART" id="SM00563">
    <property type="entry name" value="PlsC"/>
    <property type="match status" value="1"/>
</dbReference>
<dbReference type="GO" id="GO:0003841">
    <property type="term" value="F:1-acylglycerol-3-phosphate O-acyltransferase activity"/>
    <property type="evidence" value="ECO:0007669"/>
    <property type="project" value="TreeGrafter"/>
</dbReference>
<comment type="caution">
    <text evidence="5">The sequence shown here is derived from an EMBL/GenBank/DDBJ whole genome shotgun (WGS) entry which is preliminary data.</text>
</comment>
<protein>
    <submittedName>
        <fullName evidence="5">Acyltransferase</fullName>
    </submittedName>
</protein>
<evidence type="ECO:0000313" key="5">
    <source>
        <dbReference type="EMBL" id="RDV27354.1"/>
    </source>
</evidence>
<evidence type="ECO:0000256" key="3">
    <source>
        <dbReference type="ARBA" id="ARBA00023315"/>
    </source>
</evidence>
<dbReference type="Pfam" id="PF01553">
    <property type="entry name" value="Acyltransferase"/>
    <property type="match status" value="1"/>
</dbReference>
<evidence type="ECO:0000313" key="6">
    <source>
        <dbReference type="Proteomes" id="UP000256561"/>
    </source>
</evidence>
<keyword evidence="6" id="KW-1185">Reference proteome</keyword>
<dbReference type="SUPFAM" id="SSF69593">
    <property type="entry name" value="Glycerol-3-phosphate (1)-acyltransferase"/>
    <property type="match status" value="1"/>
</dbReference>
<reference evidence="6" key="1">
    <citation type="submission" date="2018-08" db="EMBL/GenBank/DDBJ databases">
        <authorList>
            <person name="Zhang J."/>
            <person name="Du Z.-J."/>
        </authorList>
    </citation>
    <scope>NUCLEOTIDE SEQUENCE [LARGE SCALE GENOMIC DNA]</scope>
    <source>
        <strain evidence="6">KCTC 52655</strain>
    </source>
</reference>
<dbReference type="AlphaFoldDB" id="A0A3D8MAG8"/>
<proteinExistence type="predicted"/>
<dbReference type="PANTHER" id="PTHR10434:SF9">
    <property type="entry name" value="PHOSPHOLIPID_GLYCEROL ACYLTRANSFERASE DOMAIN-CONTAINING PROTEIN"/>
    <property type="match status" value="1"/>
</dbReference>
<evidence type="ECO:0000259" key="4">
    <source>
        <dbReference type="SMART" id="SM00563"/>
    </source>
</evidence>
<name>A0A3D8MAG8_9ALTE</name>
<gene>
    <name evidence="5" type="ORF">DXV75_04775</name>
</gene>
<comment type="pathway">
    <text evidence="1">Lipid metabolism.</text>
</comment>
<sequence>MTNTVHKICSAVVPDRIPRRDATLISRVCQWCLEKFGWQIEGEMHNSEKLVCTVAPHTSNWDFVLGVFILFALRLKVSFFGKHTLFNSPLGGLFTRLGGIPVERRQAHGMVESIAEAIRKQHKILLVIAPEGTRSPVYPWKKGSVLIAHKADIPLQCVGFDYARKRVLFGPVLLPSDNIDNQMQTLYAFYANVAAKFPEKCLVTEPKA</sequence>
<evidence type="ECO:0000256" key="2">
    <source>
        <dbReference type="ARBA" id="ARBA00022679"/>
    </source>
</evidence>